<reference evidence="1 2" key="1">
    <citation type="submission" date="2019-05" db="EMBL/GenBank/DDBJ databases">
        <authorList>
            <consortium name="Pathogen Informatics"/>
        </authorList>
    </citation>
    <scope>NUCLEOTIDE SEQUENCE [LARGE SCALE GENOMIC DNA]</scope>
    <source>
        <strain evidence="1 2">NCTC13032</strain>
    </source>
</reference>
<proteinExistence type="predicted"/>
<evidence type="ECO:0000313" key="2">
    <source>
        <dbReference type="Proteomes" id="UP000310719"/>
    </source>
</evidence>
<name>A0A4U9IC77_9ENTR</name>
<sequence>MQQQQGVNQFLCHNLLLKIQLGKLPMLMH</sequence>
<evidence type="ECO:0000313" key="1">
    <source>
        <dbReference type="EMBL" id="VTP75124.1"/>
    </source>
</evidence>
<dbReference type="Proteomes" id="UP000310719">
    <property type="component" value="Chromosome"/>
</dbReference>
<gene>
    <name evidence="1" type="ORF">NCTC13032_05572</name>
</gene>
<dbReference type="EMBL" id="LR590464">
    <property type="protein sequence ID" value="VTP75124.1"/>
    <property type="molecule type" value="Genomic_DNA"/>
</dbReference>
<organism evidence="1 2">
    <name type="scientific">Leclercia adecarboxylata</name>
    <dbReference type="NCBI Taxonomy" id="83655"/>
    <lineage>
        <taxon>Bacteria</taxon>
        <taxon>Pseudomonadati</taxon>
        <taxon>Pseudomonadota</taxon>
        <taxon>Gammaproteobacteria</taxon>
        <taxon>Enterobacterales</taxon>
        <taxon>Enterobacteriaceae</taxon>
        <taxon>Leclercia</taxon>
    </lineage>
</organism>
<dbReference type="AlphaFoldDB" id="A0A4U9IC77"/>
<accession>A0A4U9IC77</accession>
<protein>
    <submittedName>
        <fullName evidence="1">Uncharacterized protein</fullName>
    </submittedName>
</protein>